<protein>
    <submittedName>
        <fullName evidence="7">Bax inhibitor-1/YccA family protein</fullName>
    </submittedName>
</protein>
<feature type="transmembrane region" description="Helical" evidence="6">
    <location>
        <begin position="137"/>
        <end position="158"/>
    </location>
</feature>
<evidence type="ECO:0000256" key="6">
    <source>
        <dbReference type="RuleBase" id="RU004379"/>
    </source>
</evidence>
<evidence type="ECO:0000313" key="7">
    <source>
        <dbReference type="EMBL" id="MEC5386209.1"/>
    </source>
</evidence>
<organism evidence="7 8">
    <name type="scientific">Uliginosibacterium silvisoli</name>
    <dbReference type="NCBI Taxonomy" id="3114758"/>
    <lineage>
        <taxon>Bacteria</taxon>
        <taxon>Pseudomonadati</taxon>
        <taxon>Pseudomonadota</taxon>
        <taxon>Betaproteobacteria</taxon>
        <taxon>Rhodocyclales</taxon>
        <taxon>Zoogloeaceae</taxon>
        <taxon>Uliginosibacterium</taxon>
    </lineage>
</organism>
<comment type="subcellular location">
    <subcellularLocation>
        <location evidence="1">Cell membrane</location>
        <topology evidence="1">Multi-pass membrane protein</topology>
    </subcellularLocation>
</comment>
<dbReference type="CDD" id="cd10433">
    <property type="entry name" value="YccA_like"/>
    <property type="match status" value="1"/>
</dbReference>
<feature type="transmembrane region" description="Helical" evidence="6">
    <location>
        <begin position="255"/>
        <end position="281"/>
    </location>
</feature>
<keyword evidence="5 6" id="KW-0472">Membrane</keyword>
<comment type="caution">
    <text evidence="7">The sequence shown here is derived from an EMBL/GenBank/DDBJ whole genome shotgun (WGS) entry which is preliminary data.</text>
</comment>
<evidence type="ECO:0000256" key="3">
    <source>
        <dbReference type="ARBA" id="ARBA00022692"/>
    </source>
</evidence>
<dbReference type="PANTHER" id="PTHR23291">
    <property type="entry name" value="BAX INHIBITOR-RELATED"/>
    <property type="match status" value="1"/>
</dbReference>
<evidence type="ECO:0000256" key="2">
    <source>
        <dbReference type="ARBA" id="ARBA00022475"/>
    </source>
</evidence>
<dbReference type="RefSeq" id="WP_327599183.1">
    <property type="nucleotide sequence ID" value="NZ_JAYXHS010000002.1"/>
</dbReference>
<comment type="similarity">
    <text evidence="6">Belongs to the BI1 family.</text>
</comment>
<feature type="transmembrane region" description="Helical" evidence="6">
    <location>
        <begin position="202"/>
        <end position="219"/>
    </location>
</feature>
<keyword evidence="4 6" id="KW-1133">Transmembrane helix</keyword>
<keyword evidence="8" id="KW-1185">Reference proteome</keyword>
<dbReference type="PANTHER" id="PTHR23291:SF115">
    <property type="entry name" value="MODULATOR OF FTSH PROTEASE YCCA"/>
    <property type="match status" value="1"/>
</dbReference>
<gene>
    <name evidence="7" type="ORF">VVD49_10760</name>
</gene>
<evidence type="ECO:0000313" key="8">
    <source>
        <dbReference type="Proteomes" id="UP001331561"/>
    </source>
</evidence>
<keyword evidence="2" id="KW-1003">Cell membrane</keyword>
<feature type="transmembrane region" description="Helical" evidence="6">
    <location>
        <begin position="170"/>
        <end position="190"/>
    </location>
</feature>
<feature type="transmembrane region" description="Helical" evidence="6">
    <location>
        <begin position="110"/>
        <end position="130"/>
    </location>
</feature>
<keyword evidence="3 6" id="KW-0812">Transmembrane</keyword>
<evidence type="ECO:0000256" key="1">
    <source>
        <dbReference type="ARBA" id="ARBA00004651"/>
    </source>
</evidence>
<feature type="transmembrane region" description="Helical" evidence="6">
    <location>
        <begin position="225"/>
        <end position="243"/>
    </location>
</feature>
<accession>A0ABU6K3J9</accession>
<dbReference type="Proteomes" id="UP001331561">
    <property type="component" value="Unassembled WGS sequence"/>
</dbReference>
<name>A0ABU6K3J9_9RHOO</name>
<dbReference type="EMBL" id="JAYXHS010000002">
    <property type="protein sequence ID" value="MEC5386209.1"/>
    <property type="molecule type" value="Genomic_DNA"/>
</dbReference>
<feature type="transmembrane region" description="Helical" evidence="6">
    <location>
        <begin position="86"/>
        <end position="104"/>
    </location>
</feature>
<evidence type="ECO:0000256" key="4">
    <source>
        <dbReference type="ARBA" id="ARBA00022989"/>
    </source>
</evidence>
<dbReference type="Pfam" id="PF01027">
    <property type="entry name" value="Bax1-I"/>
    <property type="match status" value="1"/>
</dbReference>
<evidence type="ECO:0000256" key="5">
    <source>
        <dbReference type="ARBA" id="ARBA00023136"/>
    </source>
</evidence>
<dbReference type="InterPro" id="IPR006214">
    <property type="entry name" value="Bax_inhibitor_1-related"/>
</dbReference>
<proteinExistence type="inferred from homology"/>
<sequence length="286" mass="30823">MLDLQGAEFIRHVRRKQARPLQNTFAALPKVVSIPAMEPLAMPRVLFVRHPDGAPLLMEIQMEDRMLDVGTIGVPQSQNRVLRNTYALLALSMIPTVLGALLGVQMHFALTGGMGFIVFMVGAMGFMFAIEKFKHSSAGVAILLAFTFFMGLMLSRLIQSVLGFSNGGSLIAIAAGGTGISFLGLASFASTTKRDLSNMSKFLTIGSLLLLAAIVANIFLQIPALYLTIVVVLLGISCAWLVHDINRIVQGGETNYVSATLAVYLDVYNIFQSLLALLGIFGGDRD</sequence>
<reference evidence="7 8" key="1">
    <citation type="submission" date="2024-01" db="EMBL/GenBank/DDBJ databases">
        <title>Uliginosibacterium soil sp. nov.</title>
        <authorList>
            <person name="Lv Y."/>
        </authorList>
    </citation>
    <scope>NUCLEOTIDE SEQUENCE [LARGE SCALE GENOMIC DNA]</scope>
    <source>
        <strain evidence="7 8">H3</strain>
    </source>
</reference>